<reference evidence="2" key="1">
    <citation type="journal article" date="2014" name="Int. J. Syst. Evol. Microbiol.">
        <title>Complete genome sequence of Corynebacterium casei LMG S-19264T (=DSM 44701T), isolated from a smear-ripened cheese.</title>
        <authorList>
            <consortium name="US DOE Joint Genome Institute (JGI-PGF)"/>
            <person name="Walter F."/>
            <person name="Albersmeier A."/>
            <person name="Kalinowski J."/>
            <person name="Ruckert C."/>
        </authorList>
    </citation>
    <scope>NUCLEOTIDE SEQUENCE</scope>
    <source>
        <strain evidence="2">CGMCC 1.15519</strain>
    </source>
</reference>
<feature type="transmembrane region" description="Helical" evidence="1">
    <location>
        <begin position="111"/>
        <end position="132"/>
    </location>
</feature>
<dbReference type="EMBL" id="BMJM01000008">
    <property type="protein sequence ID" value="GGE16698.1"/>
    <property type="molecule type" value="Genomic_DNA"/>
</dbReference>
<keyword evidence="1" id="KW-1133">Transmembrane helix</keyword>
<sequence length="154" mass="16442">MPVSPAVDTIAASIQLAVAPVFLLTGIGSILNVLASRLGRVTDRARKLESEIGGYPSERRRVALQDLAALNKRMGAAHWAIALCTFSALLVCLVVAILFVGELVPIRGAAIVPWLFIAAMGLLTAGLTLFLYEIQIAMRSVRFRAQVLTEGIGD</sequence>
<dbReference type="AlphaFoldDB" id="A0A916ZW67"/>
<evidence type="ECO:0000256" key="1">
    <source>
        <dbReference type="SAM" id="Phobius"/>
    </source>
</evidence>
<feature type="transmembrane region" description="Helical" evidence="1">
    <location>
        <begin position="12"/>
        <end position="34"/>
    </location>
</feature>
<dbReference type="RefSeq" id="WP_188763198.1">
    <property type="nucleotide sequence ID" value="NZ_BMJM01000008.1"/>
</dbReference>
<reference evidence="2" key="2">
    <citation type="submission" date="2020-09" db="EMBL/GenBank/DDBJ databases">
        <authorList>
            <person name="Sun Q."/>
            <person name="Zhou Y."/>
        </authorList>
    </citation>
    <scope>NUCLEOTIDE SEQUENCE</scope>
    <source>
        <strain evidence="2">CGMCC 1.15519</strain>
    </source>
</reference>
<dbReference type="Pfam" id="PF11026">
    <property type="entry name" value="DUF2721"/>
    <property type="match status" value="1"/>
</dbReference>
<organism evidence="2 3">
    <name type="scientific">Sandarakinorhabdus glacialis</name>
    <dbReference type="NCBI Taxonomy" id="1614636"/>
    <lineage>
        <taxon>Bacteria</taxon>
        <taxon>Pseudomonadati</taxon>
        <taxon>Pseudomonadota</taxon>
        <taxon>Alphaproteobacteria</taxon>
        <taxon>Sphingomonadales</taxon>
        <taxon>Sphingosinicellaceae</taxon>
        <taxon>Sandarakinorhabdus</taxon>
    </lineage>
</organism>
<protein>
    <recommendedName>
        <fullName evidence="4">DUF2721 domain-containing protein</fullName>
    </recommendedName>
</protein>
<evidence type="ECO:0008006" key="4">
    <source>
        <dbReference type="Google" id="ProtNLM"/>
    </source>
</evidence>
<evidence type="ECO:0000313" key="3">
    <source>
        <dbReference type="Proteomes" id="UP000635071"/>
    </source>
</evidence>
<gene>
    <name evidence="2" type="ORF">GCM10011529_23940</name>
</gene>
<proteinExistence type="predicted"/>
<name>A0A916ZW67_9SPHN</name>
<comment type="caution">
    <text evidence="2">The sequence shown here is derived from an EMBL/GenBank/DDBJ whole genome shotgun (WGS) entry which is preliminary data.</text>
</comment>
<accession>A0A916ZW67</accession>
<dbReference type="InterPro" id="IPR021279">
    <property type="entry name" value="DUF2721"/>
</dbReference>
<feature type="transmembrane region" description="Helical" evidence="1">
    <location>
        <begin position="79"/>
        <end position="99"/>
    </location>
</feature>
<evidence type="ECO:0000313" key="2">
    <source>
        <dbReference type="EMBL" id="GGE16698.1"/>
    </source>
</evidence>
<keyword evidence="1" id="KW-0472">Membrane</keyword>
<keyword evidence="3" id="KW-1185">Reference proteome</keyword>
<dbReference type="Proteomes" id="UP000635071">
    <property type="component" value="Unassembled WGS sequence"/>
</dbReference>
<keyword evidence="1" id="KW-0812">Transmembrane</keyword>